<comment type="caution">
    <text evidence="1">The sequence shown here is derived from an EMBL/GenBank/DDBJ whole genome shotgun (WGS) entry which is preliminary data.</text>
</comment>
<gene>
    <name evidence="1" type="ORF">G3I67_08785</name>
</gene>
<proteinExistence type="predicted"/>
<protein>
    <submittedName>
        <fullName evidence="1">Uncharacterized protein</fullName>
    </submittedName>
</protein>
<dbReference type="RefSeq" id="WP_163654392.1">
    <property type="nucleotide sequence ID" value="NZ_JAAGRN010000005.1"/>
</dbReference>
<dbReference type="EMBL" id="JAAGRN010000005">
    <property type="protein sequence ID" value="NDY83325.1"/>
    <property type="molecule type" value="Genomic_DNA"/>
</dbReference>
<accession>A0A6B2R7Q9</accession>
<organism evidence="1">
    <name type="scientific">Sheuella amnicola</name>
    <dbReference type="NCBI Taxonomy" id="2707330"/>
    <lineage>
        <taxon>Bacteria</taxon>
        <taxon>Pseudomonadati</taxon>
        <taxon>Pseudomonadota</taxon>
        <taxon>Betaproteobacteria</taxon>
        <taxon>Burkholderiales</taxon>
        <taxon>Alcaligenaceae</taxon>
        <taxon>Sheuella</taxon>
    </lineage>
</organism>
<sequence>MVKKKFAQPDDIDAMIKALKRARKLARKVSFVTGTPFIHVKNGKIIKEMVTKP</sequence>
<dbReference type="AlphaFoldDB" id="A0A6B2R7Q9"/>
<name>A0A6B2R7Q9_9BURK</name>
<reference evidence="1" key="1">
    <citation type="submission" date="2020-02" db="EMBL/GenBank/DDBJ databases">
        <authorList>
            <person name="Chen W.-M."/>
        </authorList>
    </citation>
    <scope>NUCLEOTIDE SEQUENCE</scope>
    <source>
        <strain evidence="1">NBD-18</strain>
    </source>
</reference>
<evidence type="ECO:0000313" key="1">
    <source>
        <dbReference type="EMBL" id="NDY83325.1"/>
    </source>
</evidence>